<organism evidence="3 4">
    <name type="scientific">Meganyctiphanes norvegica</name>
    <name type="common">Northern krill</name>
    <name type="synonym">Thysanopoda norvegica</name>
    <dbReference type="NCBI Taxonomy" id="48144"/>
    <lineage>
        <taxon>Eukaryota</taxon>
        <taxon>Metazoa</taxon>
        <taxon>Ecdysozoa</taxon>
        <taxon>Arthropoda</taxon>
        <taxon>Crustacea</taxon>
        <taxon>Multicrustacea</taxon>
        <taxon>Malacostraca</taxon>
        <taxon>Eumalacostraca</taxon>
        <taxon>Eucarida</taxon>
        <taxon>Euphausiacea</taxon>
        <taxon>Euphausiidae</taxon>
        <taxon>Meganyctiphanes</taxon>
    </lineage>
</organism>
<keyword evidence="4" id="KW-1185">Reference proteome</keyword>
<dbReference type="InterPro" id="IPR044822">
    <property type="entry name" value="Myb_DNA-bind_4"/>
</dbReference>
<feature type="region of interest" description="Disordered" evidence="1">
    <location>
        <begin position="73"/>
        <end position="98"/>
    </location>
</feature>
<feature type="non-terminal residue" evidence="3">
    <location>
        <position position="141"/>
    </location>
</feature>
<feature type="non-terminal residue" evidence="3">
    <location>
        <position position="1"/>
    </location>
</feature>
<evidence type="ECO:0000256" key="1">
    <source>
        <dbReference type="SAM" id="MobiDB-lite"/>
    </source>
</evidence>
<comment type="caution">
    <text evidence="3">The sequence shown here is derived from an EMBL/GenBank/DDBJ whole genome shotgun (WGS) entry which is preliminary data.</text>
</comment>
<name>A0AAV2SCI4_MEGNR</name>
<feature type="domain" description="Myb/SANT-like DNA-binding" evidence="2">
    <location>
        <begin position="3"/>
        <end position="52"/>
    </location>
</feature>
<sequence length="141" mass="15863">SRIVKELGLSNDISATQARKKWSNLKQKYMDIKGGCSTATTDWAYYQLMDQIIPLMHKEKLEKATSTQTVTVINSEDGSISNTNPMPSTSKDASVGQGNKTMLPIKREVSTENNYGYNCDVEEFVNRQKQNDFSEPPYKKG</sequence>
<dbReference type="EMBL" id="CAXKWB010062062">
    <property type="protein sequence ID" value="CAL4184809.1"/>
    <property type="molecule type" value="Genomic_DNA"/>
</dbReference>
<gene>
    <name evidence="3" type="ORF">MNOR_LOCUS35885</name>
</gene>
<accession>A0AAV2SCI4</accession>
<evidence type="ECO:0000313" key="3">
    <source>
        <dbReference type="EMBL" id="CAL4184809.1"/>
    </source>
</evidence>
<dbReference type="Proteomes" id="UP001497623">
    <property type="component" value="Unassembled WGS sequence"/>
</dbReference>
<dbReference type="AlphaFoldDB" id="A0AAV2SCI4"/>
<evidence type="ECO:0000313" key="4">
    <source>
        <dbReference type="Proteomes" id="UP001497623"/>
    </source>
</evidence>
<dbReference type="Pfam" id="PF13837">
    <property type="entry name" value="Myb_DNA-bind_4"/>
    <property type="match status" value="1"/>
</dbReference>
<reference evidence="3 4" key="1">
    <citation type="submission" date="2024-05" db="EMBL/GenBank/DDBJ databases">
        <authorList>
            <person name="Wallberg A."/>
        </authorList>
    </citation>
    <scope>NUCLEOTIDE SEQUENCE [LARGE SCALE GENOMIC DNA]</scope>
</reference>
<evidence type="ECO:0000259" key="2">
    <source>
        <dbReference type="Pfam" id="PF13837"/>
    </source>
</evidence>
<proteinExistence type="predicted"/>
<protein>
    <recommendedName>
        <fullName evidence="2">Myb/SANT-like DNA-binding domain-containing protein</fullName>
    </recommendedName>
</protein>